<dbReference type="Pfam" id="PF21361">
    <property type="entry name" value="Sina_ZnF"/>
    <property type="match status" value="1"/>
</dbReference>
<evidence type="ECO:0000256" key="4">
    <source>
        <dbReference type="PROSITE-ProRule" id="PRU00175"/>
    </source>
</evidence>
<dbReference type="SUPFAM" id="SSF57850">
    <property type="entry name" value="RING/U-box"/>
    <property type="match status" value="1"/>
</dbReference>
<gene>
    <name evidence="6" type="ORF">PHAECO_LOCUS11051</name>
</gene>
<dbReference type="GO" id="GO:0061630">
    <property type="term" value="F:ubiquitin protein ligase activity"/>
    <property type="evidence" value="ECO:0007669"/>
    <property type="project" value="TreeGrafter"/>
</dbReference>
<evidence type="ECO:0000313" key="6">
    <source>
        <dbReference type="EMBL" id="CAH1176968.1"/>
    </source>
</evidence>
<accession>A0A9P0DTN4</accession>
<dbReference type="EMBL" id="OU896713">
    <property type="protein sequence ID" value="CAH1176968.1"/>
    <property type="molecule type" value="Genomic_DNA"/>
</dbReference>
<dbReference type="PROSITE" id="PS50089">
    <property type="entry name" value="ZF_RING_2"/>
    <property type="match status" value="1"/>
</dbReference>
<dbReference type="OrthoDB" id="6677380at2759"/>
<dbReference type="GO" id="GO:0031624">
    <property type="term" value="F:ubiquitin conjugating enzyme binding"/>
    <property type="evidence" value="ECO:0007669"/>
    <property type="project" value="TreeGrafter"/>
</dbReference>
<dbReference type="Pfam" id="PF21362">
    <property type="entry name" value="Sina_RING"/>
    <property type="match status" value="1"/>
</dbReference>
<organism evidence="6 7">
    <name type="scientific">Phaedon cochleariae</name>
    <name type="common">Mustard beetle</name>
    <dbReference type="NCBI Taxonomy" id="80249"/>
    <lineage>
        <taxon>Eukaryota</taxon>
        <taxon>Metazoa</taxon>
        <taxon>Ecdysozoa</taxon>
        <taxon>Arthropoda</taxon>
        <taxon>Hexapoda</taxon>
        <taxon>Insecta</taxon>
        <taxon>Pterygota</taxon>
        <taxon>Neoptera</taxon>
        <taxon>Endopterygota</taxon>
        <taxon>Coleoptera</taxon>
        <taxon>Polyphaga</taxon>
        <taxon>Cucujiformia</taxon>
        <taxon>Chrysomeloidea</taxon>
        <taxon>Chrysomelidae</taxon>
        <taxon>Chrysomelinae</taxon>
        <taxon>Chrysomelini</taxon>
        <taxon>Phaedon</taxon>
    </lineage>
</organism>
<keyword evidence="3" id="KW-0862">Zinc</keyword>
<reference evidence="6" key="2">
    <citation type="submission" date="2022-10" db="EMBL/GenBank/DDBJ databases">
        <authorList>
            <consortium name="ENA_rothamsted_submissions"/>
            <consortium name="culmorum"/>
            <person name="King R."/>
        </authorList>
    </citation>
    <scope>NUCLEOTIDE SEQUENCE</scope>
</reference>
<dbReference type="InterPro" id="IPR004162">
    <property type="entry name" value="SINA-like_animal"/>
</dbReference>
<keyword evidence="2 4" id="KW-0863">Zinc-finger</keyword>
<reference evidence="6" key="1">
    <citation type="submission" date="2022-01" db="EMBL/GenBank/DDBJ databases">
        <authorList>
            <person name="King R."/>
        </authorList>
    </citation>
    <scope>NUCLEOTIDE SEQUENCE</scope>
</reference>
<protein>
    <recommendedName>
        <fullName evidence="5">RING-type domain-containing protein</fullName>
    </recommendedName>
</protein>
<evidence type="ECO:0000259" key="5">
    <source>
        <dbReference type="PROSITE" id="PS50089"/>
    </source>
</evidence>
<dbReference type="InterPro" id="IPR013083">
    <property type="entry name" value="Znf_RING/FYVE/PHD"/>
</dbReference>
<feature type="domain" description="RING-type" evidence="5">
    <location>
        <begin position="300"/>
        <end position="335"/>
    </location>
</feature>
<dbReference type="PANTHER" id="PTHR45877">
    <property type="entry name" value="E3 UBIQUITIN-PROTEIN LIGASE SIAH2"/>
    <property type="match status" value="1"/>
</dbReference>
<dbReference type="AlphaFoldDB" id="A0A9P0DTN4"/>
<dbReference type="Gene3D" id="3.30.40.10">
    <property type="entry name" value="Zinc/RING finger domain, C3HC4 (zinc finger)"/>
    <property type="match status" value="2"/>
</dbReference>
<evidence type="ECO:0000313" key="7">
    <source>
        <dbReference type="Proteomes" id="UP001153737"/>
    </source>
</evidence>
<name>A0A9P0DTN4_PHACE</name>
<dbReference type="GO" id="GO:0043161">
    <property type="term" value="P:proteasome-mediated ubiquitin-dependent protein catabolic process"/>
    <property type="evidence" value="ECO:0007669"/>
    <property type="project" value="TreeGrafter"/>
</dbReference>
<dbReference type="GO" id="GO:0008270">
    <property type="term" value="F:zinc ion binding"/>
    <property type="evidence" value="ECO:0007669"/>
    <property type="project" value="UniProtKB-KW"/>
</dbReference>
<dbReference type="Proteomes" id="UP001153737">
    <property type="component" value="Chromosome 7"/>
</dbReference>
<dbReference type="InterPro" id="IPR049548">
    <property type="entry name" value="Sina-like_RING"/>
</dbReference>
<keyword evidence="1" id="KW-0479">Metal-binding</keyword>
<proteinExistence type="predicted"/>
<keyword evidence="7" id="KW-1185">Reference proteome</keyword>
<dbReference type="InterPro" id="IPR001841">
    <property type="entry name" value="Znf_RING"/>
</dbReference>
<evidence type="ECO:0000256" key="3">
    <source>
        <dbReference type="ARBA" id="ARBA00022833"/>
    </source>
</evidence>
<evidence type="ECO:0000256" key="2">
    <source>
        <dbReference type="ARBA" id="ARBA00022771"/>
    </source>
</evidence>
<evidence type="ECO:0000256" key="1">
    <source>
        <dbReference type="ARBA" id="ARBA00022723"/>
    </source>
</evidence>
<dbReference type="SUPFAM" id="SSF49599">
    <property type="entry name" value="TRAF domain-like"/>
    <property type="match status" value="1"/>
</dbReference>
<dbReference type="PANTHER" id="PTHR45877:SF2">
    <property type="entry name" value="E3 UBIQUITIN-PROTEIN LIGASE SINA-RELATED"/>
    <property type="match status" value="1"/>
</dbReference>
<dbReference type="GO" id="GO:0005737">
    <property type="term" value="C:cytoplasm"/>
    <property type="evidence" value="ECO:0007669"/>
    <property type="project" value="TreeGrafter"/>
</dbReference>
<sequence>MAELLSKLHDELLAMKCYLCKNVLSLPPIISICEDGKQLKCGRCKDINIPSTGRNFTLESMAKFFSYPCIYEDCNKSMPWDEVQSHEDSCAKKTIKCPIYYQDCEEIVMVQKLREHMENKHEYNIFYGSFTTVMTSDWCNIIVVIYSDQKFLIMIRTISPCHIYVTSLNNTDASFEYDLKLSSVHNDSHSVLIENQTIVKYNERDHCFRCIRNTCYVNYHPHSRINGNVPVNMNCKKIDLSSMKTLFGDVSEIRYTITFHPKEGYEENEKLVDCKSAMKYQTNKFPMENCTKLLRRQLQCPICMKYMMGQIYNCNIGHVLCETCRVQLNNCPQCQMELDSLRNHPLEHLADEVVFPCIFSKNGCHFIGKLQALMVHEQCCGFK</sequence>